<feature type="region of interest" description="Disordered" evidence="1">
    <location>
        <begin position="1"/>
        <end position="20"/>
    </location>
</feature>
<name>A0A4P9Y8U3_9FUNG</name>
<evidence type="ECO:0000313" key="2">
    <source>
        <dbReference type="EMBL" id="RKP14801.1"/>
    </source>
</evidence>
<protein>
    <submittedName>
        <fullName evidence="2">Uncharacterized protein</fullName>
    </submittedName>
</protein>
<dbReference type="OrthoDB" id="361362at2759"/>
<accession>A0A4P9Y8U3</accession>
<dbReference type="Proteomes" id="UP000267251">
    <property type="component" value="Unassembled WGS sequence"/>
</dbReference>
<evidence type="ECO:0000313" key="3">
    <source>
        <dbReference type="Proteomes" id="UP000267251"/>
    </source>
</evidence>
<dbReference type="EMBL" id="KZ987790">
    <property type="protein sequence ID" value="RKP14801.1"/>
    <property type="molecule type" value="Genomic_DNA"/>
</dbReference>
<proteinExistence type="predicted"/>
<keyword evidence="3" id="KW-1185">Reference proteome</keyword>
<organism evidence="2 3">
    <name type="scientific">Piptocephalis cylindrospora</name>
    <dbReference type="NCBI Taxonomy" id="1907219"/>
    <lineage>
        <taxon>Eukaryota</taxon>
        <taxon>Fungi</taxon>
        <taxon>Fungi incertae sedis</taxon>
        <taxon>Zoopagomycota</taxon>
        <taxon>Zoopagomycotina</taxon>
        <taxon>Zoopagomycetes</taxon>
        <taxon>Zoopagales</taxon>
        <taxon>Piptocephalidaceae</taxon>
        <taxon>Piptocephalis</taxon>
    </lineage>
</organism>
<feature type="compositionally biased region" description="Basic and acidic residues" evidence="1">
    <location>
        <begin position="1"/>
        <end position="12"/>
    </location>
</feature>
<reference evidence="3" key="1">
    <citation type="journal article" date="2018" name="Nat. Microbiol.">
        <title>Leveraging single-cell genomics to expand the fungal tree of life.</title>
        <authorList>
            <person name="Ahrendt S.R."/>
            <person name="Quandt C.A."/>
            <person name="Ciobanu D."/>
            <person name="Clum A."/>
            <person name="Salamov A."/>
            <person name="Andreopoulos B."/>
            <person name="Cheng J.F."/>
            <person name="Woyke T."/>
            <person name="Pelin A."/>
            <person name="Henrissat B."/>
            <person name="Reynolds N.K."/>
            <person name="Benny G.L."/>
            <person name="Smith M.E."/>
            <person name="James T.Y."/>
            <person name="Grigoriev I.V."/>
        </authorList>
    </citation>
    <scope>NUCLEOTIDE SEQUENCE [LARGE SCALE GENOMIC DNA]</scope>
</reference>
<gene>
    <name evidence="2" type="ORF">BJ684DRAFT_18828</name>
</gene>
<sequence>MSGGGKEEERLKTSKSSEQPKWVSRVKQYILGLFRGDTLEGQATEEDGREKEALVGLSTEEEQATLLEAFIGFSERSRVESGTRRLCVTFLSWAIHIQGNPQAGPGSVGLHPILQATCQAIQATMLQPTSEKDMAALSRSLQLSLVPYFYVTLPQKGPLYGPFLDLSRPNQMKVLGMLWWLRRDTRSMEVKGQSIEDDSTSSGSVALEQRLLQAVEACLNADKCPKAMAHFGRDMLATITSFDC</sequence>
<dbReference type="AlphaFoldDB" id="A0A4P9Y8U3"/>
<evidence type="ECO:0000256" key="1">
    <source>
        <dbReference type="SAM" id="MobiDB-lite"/>
    </source>
</evidence>